<name>A0A345BZ59_9BACI</name>
<evidence type="ECO:0000313" key="2">
    <source>
        <dbReference type="EMBL" id="AXF56240.1"/>
    </source>
</evidence>
<keyword evidence="1" id="KW-0812">Transmembrane</keyword>
<proteinExistence type="predicted"/>
<evidence type="ECO:0000313" key="3">
    <source>
        <dbReference type="Proteomes" id="UP000252100"/>
    </source>
</evidence>
<reference evidence="2 3" key="1">
    <citation type="journal article" date="2018" name="J. Microbiol.">
        <title>Salicibibacter kimchii gen. nov., sp. nov., a moderately halophilic and alkalitolerant bacterium in the family Bacillaceae, isolated from kimchi.</title>
        <authorList>
            <person name="Jang J.Y."/>
            <person name="Oh Y.J."/>
            <person name="Lim S.K."/>
            <person name="Park H.K."/>
            <person name="Lee C."/>
            <person name="Kim J.Y."/>
            <person name="Lee M.A."/>
            <person name="Choi H.J."/>
        </authorList>
    </citation>
    <scope>NUCLEOTIDE SEQUENCE [LARGE SCALE GENOMIC DNA]</scope>
    <source>
        <strain evidence="2 3">NKC1-1</strain>
    </source>
</reference>
<evidence type="ECO:0000256" key="1">
    <source>
        <dbReference type="SAM" id="Phobius"/>
    </source>
</evidence>
<dbReference type="KEGG" id="rue:DT065_09575"/>
<sequence>MLFNLTSDLPSPFPKCASERITRLTKVRFHSTKIGIQKIKFKAKGQMQIYRSSENFCDIPTSGLIRKGFRCLTLGITGLYHQDKAARKDDQSQLYVSIYYITFIILMCQVGFIPLITFSIMK</sequence>
<keyword evidence="1" id="KW-0472">Membrane</keyword>
<protein>
    <submittedName>
        <fullName evidence="2">Uncharacterized protein</fullName>
    </submittedName>
</protein>
<dbReference type="Proteomes" id="UP000252100">
    <property type="component" value="Chromosome"/>
</dbReference>
<gene>
    <name evidence="2" type="ORF">DT065_09575</name>
</gene>
<organism evidence="2 3">
    <name type="scientific">Salicibibacter kimchii</name>
    <dbReference type="NCBI Taxonomy" id="2099786"/>
    <lineage>
        <taxon>Bacteria</taxon>
        <taxon>Bacillati</taxon>
        <taxon>Bacillota</taxon>
        <taxon>Bacilli</taxon>
        <taxon>Bacillales</taxon>
        <taxon>Bacillaceae</taxon>
        <taxon>Salicibibacter</taxon>
    </lineage>
</organism>
<feature type="transmembrane region" description="Helical" evidence="1">
    <location>
        <begin position="98"/>
        <end position="121"/>
    </location>
</feature>
<dbReference type="AlphaFoldDB" id="A0A345BZ59"/>
<accession>A0A345BZ59</accession>
<keyword evidence="3" id="KW-1185">Reference proteome</keyword>
<keyword evidence="1" id="KW-1133">Transmembrane helix</keyword>
<dbReference type="EMBL" id="CP031092">
    <property type="protein sequence ID" value="AXF56240.1"/>
    <property type="molecule type" value="Genomic_DNA"/>
</dbReference>